<evidence type="ECO:0000313" key="3">
    <source>
        <dbReference type="Proteomes" id="UP000799302"/>
    </source>
</evidence>
<dbReference type="Pfam" id="PF00646">
    <property type="entry name" value="F-box"/>
    <property type="match status" value="1"/>
</dbReference>
<evidence type="ECO:0000259" key="1">
    <source>
        <dbReference type="PROSITE" id="PS50181"/>
    </source>
</evidence>
<evidence type="ECO:0000313" key="2">
    <source>
        <dbReference type="EMBL" id="KAF2663578.1"/>
    </source>
</evidence>
<gene>
    <name evidence="2" type="ORF">BT63DRAFT_380033</name>
</gene>
<protein>
    <recommendedName>
        <fullName evidence="1">F-box domain-containing protein</fullName>
    </recommendedName>
</protein>
<dbReference type="PROSITE" id="PS50181">
    <property type="entry name" value="FBOX"/>
    <property type="match status" value="1"/>
</dbReference>
<keyword evidence="3" id="KW-1185">Reference proteome</keyword>
<dbReference type="AlphaFoldDB" id="A0A6A6TXL2"/>
<reference evidence="2" key="1">
    <citation type="journal article" date="2020" name="Stud. Mycol.">
        <title>101 Dothideomycetes genomes: a test case for predicting lifestyles and emergence of pathogens.</title>
        <authorList>
            <person name="Haridas S."/>
            <person name="Albert R."/>
            <person name="Binder M."/>
            <person name="Bloem J."/>
            <person name="Labutti K."/>
            <person name="Salamov A."/>
            <person name="Andreopoulos B."/>
            <person name="Baker S."/>
            <person name="Barry K."/>
            <person name="Bills G."/>
            <person name="Bluhm B."/>
            <person name="Cannon C."/>
            <person name="Castanera R."/>
            <person name="Culley D."/>
            <person name="Daum C."/>
            <person name="Ezra D."/>
            <person name="Gonzalez J."/>
            <person name="Henrissat B."/>
            <person name="Kuo A."/>
            <person name="Liang C."/>
            <person name="Lipzen A."/>
            <person name="Lutzoni F."/>
            <person name="Magnuson J."/>
            <person name="Mondo S."/>
            <person name="Nolan M."/>
            <person name="Ohm R."/>
            <person name="Pangilinan J."/>
            <person name="Park H.-J."/>
            <person name="Ramirez L."/>
            <person name="Alfaro M."/>
            <person name="Sun H."/>
            <person name="Tritt A."/>
            <person name="Yoshinaga Y."/>
            <person name="Zwiers L.-H."/>
            <person name="Turgeon B."/>
            <person name="Goodwin S."/>
            <person name="Spatafora J."/>
            <person name="Crous P."/>
            <person name="Grigoriev I."/>
        </authorList>
    </citation>
    <scope>NUCLEOTIDE SEQUENCE</scope>
    <source>
        <strain evidence="2">CBS 115976</strain>
    </source>
</reference>
<organism evidence="2 3">
    <name type="scientific">Microthyrium microscopicum</name>
    <dbReference type="NCBI Taxonomy" id="703497"/>
    <lineage>
        <taxon>Eukaryota</taxon>
        <taxon>Fungi</taxon>
        <taxon>Dikarya</taxon>
        <taxon>Ascomycota</taxon>
        <taxon>Pezizomycotina</taxon>
        <taxon>Dothideomycetes</taxon>
        <taxon>Dothideomycetes incertae sedis</taxon>
        <taxon>Microthyriales</taxon>
        <taxon>Microthyriaceae</taxon>
        <taxon>Microthyrium</taxon>
    </lineage>
</organism>
<dbReference type="OrthoDB" id="2687876at2759"/>
<accession>A0A6A6TXL2</accession>
<feature type="domain" description="F-box" evidence="1">
    <location>
        <begin position="48"/>
        <end position="94"/>
    </location>
</feature>
<dbReference type="EMBL" id="MU004245">
    <property type="protein sequence ID" value="KAF2663578.1"/>
    <property type="molecule type" value="Genomic_DNA"/>
</dbReference>
<dbReference type="InterPro" id="IPR001810">
    <property type="entry name" value="F-box_dom"/>
</dbReference>
<sequence>MDSTNTTWRQTYARQERTRPCFNLDDCNLGTACPLDAGQFAGQSQSSLGQLARFPLETLTEILLGLDIPTLIAFRQVNRYAMSAVDSLPPYRKLRQQCPNILRAALCVQARGYDLRTLEETLQTSKCSQCSEFGDYLYMITCRRICYPCFDDYANREYYTPIHQAHVLRCGISKKDLKHLPSIQSLPGWYGDYEYNNYTYFHTRRYRLFDRTACSSAPNWSHSKHLSAKESDNLTKIKRYSCIISAPYLGLGNKADWGASCAGCRQSEVLYTEEGLHDHFEKLGPVGRGTNNWPCHISPTVQE</sequence>
<proteinExistence type="predicted"/>
<dbReference type="Proteomes" id="UP000799302">
    <property type="component" value="Unassembled WGS sequence"/>
</dbReference>
<name>A0A6A6TXL2_9PEZI</name>